<keyword evidence="4" id="KW-1185">Reference proteome</keyword>
<reference evidence="3" key="2">
    <citation type="submission" date="2020-05" db="UniProtKB">
        <authorList>
            <consortium name="EnsemblMetazoa"/>
        </authorList>
    </citation>
    <scope>IDENTIFICATION</scope>
</reference>
<name>A0A084VVS3_ANOSI</name>
<dbReference type="VEuPathDB" id="VectorBase:ASIC009651"/>
<gene>
    <name evidence="2" type="ORF">ZHAS_00009651</name>
</gene>
<proteinExistence type="predicted"/>
<sequence length="136" mass="15147">MTFTFIVCKGRDLGYAIRGHLNAILSVDDNEFDRAEDADAIDRDAIDENRGFFPFVARVFVYCAPGCPGPVEWKPETRPRKDTVKTHCTYTHTSTEQAGGYNGGNPAIDRTERNRPNLAPSSRVLGLDSWLIVSEP</sequence>
<protein>
    <submittedName>
        <fullName evidence="2 3">Uncharacterized protein</fullName>
    </submittedName>
</protein>
<dbReference type="EMBL" id="ATLV01017221">
    <property type="status" value="NOT_ANNOTATED_CDS"/>
    <property type="molecule type" value="Genomic_DNA"/>
</dbReference>
<evidence type="ECO:0000313" key="3">
    <source>
        <dbReference type="EnsemblMetazoa" id="ASIC009651-PA"/>
    </source>
</evidence>
<evidence type="ECO:0000256" key="1">
    <source>
        <dbReference type="SAM" id="MobiDB-lite"/>
    </source>
</evidence>
<evidence type="ECO:0000313" key="4">
    <source>
        <dbReference type="Proteomes" id="UP000030765"/>
    </source>
</evidence>
<reference evidence="2 4" key="1">
    <citation type="journal article" date="2014" name="BMC Genomics">
        <title>Genome sequence of Anopheles sinensis provides insight into genetics basis of mosquito competence for malaria parasites.</title>
        <authorList>
            <person name="Zhou D."/>
            <person name="Zhang D."/>
            <person name="Ding G."/>
            <person name="Shi L."/>
            <person name="Hou Q."/>
            <person name="Ye Y."/>
            <person name="Xu Y."/>
            <person name="Zhou H."/>
            <person name="Xiong C."/>
            <person name="Li S."/>
            <person name="Yu J."/>
            <person name="Hong S."/>
            <person name="Yu X."/>
            <person name="Zou P."/>
            <person name="Chen C."/>
            <person name="Chang X."/>
            <person name="Wang W."/>
            <person name="Lv Y."/>
            <person name="Sun Y."/>
            <person name="Ma L."/>
            <person name="Shen B."/>
            <person name="Zhu C."/>
        </authorList>
    </citation>
    <scope>NUCLEOTIDE SEQUENCE [LARGE SCALE GENOMIC DNA]</scope>
</reference>
<dbReference type="EMBL" id="KE525157">
    <property type="protein sequence ID" value="KFB42067.1"/>
    <property type="molecule type" value="Genomic_DNA"/>
</dbReference>
<feature type="region of interest" description="Disordered" evidence="1">
    <location>
        <begin position="92"/>
        <end position="119"/>
    </location>
</feature>
<dbReference type="EnsemblMetazoa" id="ASIC009651-RA">
    <property type="protein sequence ID" value="ASIC009651-PA"/>
    <property type="gene ID" value="ASIC009651"/>
</dbReference>
<evidence type="ECO:0000313" key="2">
    <source>
        <dbReference type="EMBL" id="KFB42067.1"/>
    </source>
</evidence>
<dbReference type="AlphaFoldDB" id="A0A084VVS3"/>
<dbReference type="Proteomes" id="UP000030765">
    <property type="component" value="Unassembled WGS sequence"/>
</dbReference>
<organism evidence="2">
    <name type="scientific">Anopheles sinensis</name>
    <name type="common">Mosquito</name>
    <dbReference type="NCBI Taxonomy" id="74873"/>
    <lineage>
        <taxon>Eukaryota</taxon>
        <taxon>Metazoa</taxon>
        <taxon>Ecdysozoa</taxon>
        <taxon>Arthropoda</taxon>
        <taxon>Hexapoda</taxon>
        <taxon>Insecta</taxon>
        <taxon>Pterygota</taxon>
        <taxon>Neoptera</taxon>
        <taxon>Endopterygota</taxon>
        <taxon>Diptera</taxon>
        <taxon>Nematocera</taxon>
        <taxon>Culicoidea</taxon>
        <taxon>Culicidae</taxon>
        <taxon>Anophelinae</taxon>
        <taxon>Anopheles</taxon>
    </lineage>
</organism>
<accession>A0A084VVS3</accession>